<evidence type="ECO:0000313" key="3">
    <source>
        <dbReference type="Proteomes" id="UP000244817"/>
    </source>
</evidence>
<reference evidence="2 3" key="1">
    <citation type="submission" date="2018-04" db="EMBL/GenBank/DDBJ databases">
        <title>Pelagivirga bohaiensis gen. nov., sp. nov., a bacterium isolated from the Bohai Sea.</title>
        <authorList>
            <person name="Ji X."/>
        </authorList>
    </citation>
    <scope>NUCLEOTIDE SEQUENCE [LARGE SCALE GENOMIC DNA]</scope>
    <source>
        <strain evidence="2 3">BH-SD16</strain>
    </source>
</reference>
<accession>A0A2T7G0K4</accession>
<proteinExistence type="predicted"/>
<dbReference type="OrthoDB" id="7667258at2"/>
<keyword evidence="3" id="KW-1185">Reference proteome</keyword>
<dbReference type="EMBL" id="QCYG01000001">
    <property type="protein sequence ID" value="PVA07941.1"/>
    <property type="molecule type" value="Genomic_DNA"/>
</dbReference>
<comment type="caution">
    <text evidence="2">The sequence shown here is derived from an EMBL/GenBank/DDBJ whole genome shotgun (WGS) entry which is preliminary data.</text>
</comment>
<dbReference type="Proteomes" id="UP000244817">
    <property type="component" value="Unassembled WGS sequence"/>
</dbReference>
<gene>
    <name evidence="2" type="ORF">DC363_00100</name>
</gene>
<evidence type="ECO:0000313" key="2">
    <source>
        <dbReference type="EMBL" id="PVA07941.1"/>
    </source>
</evidence>
<evidence type="ECO:0000256" key="1">
    <source>
        <dbReference type="SAM" id="MobiDB-lite"/>
    </source>
</evidence>
<organism evidence="2 3">
    <name type="scientific">Thalassorhabdomicrobium marinisediminis</name>
    <dbReference type="NCBI Taxonomy" id="2170577"/>
    <lineage>
        <taxon>Bacteria</taxon>
        <taxon>Pseudomonadati</taxon>
        <taxon>Pseudomonadota</taxon>
        <taxon>Alphaproteobacteria</taxon>
        <taxon>Rhodobacterales</taxon>
        <taxon>Paracoccaceae</taxon>
        <taxon>Thalassorhabdomicrobium</taxon>
    </lineage>
</organism>
<name>A0A2T7G0K4_9RHOB</name>
<sequence length="225" mass="24563">MQMLAFEDDTAHQTGSHRFVVNLKVPKNGSVQVRSCEVIGGQYRNRFTFPSQVTIADVFEDQLAQGVMKCLSSLSRTTEVVSLPTLSIEMPGLTLAKAHLIANLSDSGELSIILRFKMILGNISRAFLPALGIEDSVTDHASHMSALVLTDIVMPLLDMCTLAEADTIAKSDAVDRFIETLSDRSRDVRFQAELIKRFVNSASAPAAEKRKLSTAQPVPRLTGSD</sequence>
<dbReference type="RefSeq" id="WP_108639098.1">
    <property type="nucleotide sequence ID" value="NZ_QCYG01000001.1"/>
</dbReference>
<feature type="region of interest" description="Disordered" evidence="1">
    <location>
        <begin position="203"/>
        <end position="225"/>
    </location>
</feature>
<protein>
    <submittedName>
        <fullName evidence="2">Uncharacterized protein</fullName>
    </submittedName>
</protein>
<dbReference type="AlphaFoldDB" id="A0A2T7G0K4"/>